<feature type="compositionally biased region" description="Polar residues" evidence="1">
    <location>
        <begin position="40"/>
        <end position="52"/>
    </location>
</feature>
<sequence length="136" mass="15087">MEWSDVCFTAILCASHTLETIKSLQQVECRYHQRGPAARESNSGFRTQSSLASHPMLDSTHDRHQSSFSRSSTVRNCVFLIGSALRNDIAASMGFTYRTSLFTLKRCSKVSSLDYPAPADSMSFVTVSRPPLACSR</sequence>
<name>A0A7S1V1C3_9STRA</name>
<dbReference type="AlphaFoldDB" id="A0A7S1V1C3"/>
<evidence type="ECO:0000313" key="2">
    <source>
        <dbReference type="EMBL" id="CAD9284589.1"/>
    </source>
</evidence>
<protein>
    <submittedName>
        <fullName evidence="2">Uncharacterized protein</fullName>
    </submittedName>
</protein>
<feature type="region of interest" description="Disordered" evidence="1">
    <location>
        <begin position="35"/>
        <end position="68"/>
    </location>
</feature>
<proteinExistence type="predicted"/>
<gene>
    <name evidence="2" type="ORF">GOCE00092_LOCUS13501</name>
</gene>
<accession>A0A7S1V1C3</accession>
<organism evidence="2">
    <name type="scientific">Grammatophora oceanica</name>
    <dbReference type="NCBI Taxonomy" id="210454"/>
    <lineage>
        <taxon>Eukaryota</taxon>
        <taxon>Sar</taxon>
        <taxon>Stramenopiles</taxon>
        <taxon>Ochrophyta</taxon>
        <taxon>Bacillariophyta</taxon>
        <taxon>Fragilariophyceae</taxon>
        <taxon>Fragilariophycidae</taxon>
        <taxon>Rhabdonematales</taxon>
        <taxon>Grammatophoraceae</taxon>
        <taxon>Grammatophora</taxon>
    </lineage>
</organism>
<dbReference type="EMBL" id="HBGK01026098">
    <property type="protein sequence ID" value="CAD9284589.1"/>
    <property type="molecule type" value="Transcribed_RNA"/>
</dbReference>
<evidence type="ECO:0000256" key="1">
    <source>
        <dbReference type="SAM" id="MobiDB-lite"/>
    </source>
</evidence>
<reference evidence="2" key="1">
    <citation type="submission" date="2021-01" db="EMBL/GenBank/DDBJ databases">
        <authorList>
            <person name="Corre E."/>
            <person name="Pelletier E."/>
            <person name="Niang G."/>
            <person name="Scheremetjew M."/>
            <person name="Finn R."/>
            <person name="Kale V."/>
            <person name="Holt S."/>
            <person name="Cochrane G."/>
            <person name="Meng A."/>
            <person name="Brown T."/>
            <person name="Cohen L."/>
        </authorList>
    </citation>
    <scope>NUCLEOTIDE SEQUENCE</scope>
    <source>
        <strain evidence="2">CCMP 410</strain>
    </source>
</reference>